<keyword evidence="1" id="KW-1133">Transmembrane helix</keyword>
<keyword evidence="3" id="KW-1185">Reference proteome</keyword>
<name>A0A4Z2HB34_9TELE</name>
<evidence type="ECO:0000313" key="3">
    <source>
        <dbReference type="Proteomes" id="UP000314294"/>
    </source>
</evidence>
<dbReference type="Proteomes" id="UP000314294">
    <property type="component" value="Unassembled WGS sequence"/>
</dbReference>
<feature type="transmembrane region" description="Helical" evidence="1">
    <location>
        <begin position="21"/>
        <end position="42"/>
    </location>
</feature>
<accession>A0A4Z2HB34</accession>
<sequence>MSAMWASVVETFHSNLGIMRVLWVCPLGLSSGSVLWVCPLGLSSGSVLWVCPLGLSSGYLDCGVFWGNPSNS</sequence>
<comment type="caution">
    <text evidence="2">The sequence shown here is derived from an EMBL/GenBank/DDBJ whole genome shotgun (WGS) entry which is preliminary data.</text>
</comment>
<dbReference type="AlphaFoldDB" id="A0A4Z2HB34"/>
<reference evidence="2 3" key="1">
    <citation type="submission" date="2019-03" db="EMBL/GenBank/DDBJ databases">
        <title>First draft genome of Liparis tanakae, snailfish: a comprehensive survey of snailfish specific genes.</title>
        <authorList>
            <person name="Kim W."/>
            <person name="Song I."/>
            <person name="Jeong J.-H."/>
            <person name="Kim D."/>
            <person name="Kim S."/>
            <person name="Ryu S."/>
            <person name="Song J.Y."/>
            <person name="Lee S.K."/>
        </authorList>
    </citation>
    <scope>NUCLEOTIDE SEQUENCE [LARGE SCALE GENOMIC DNA]</scope>
    <source>
        <tissue evidence="2">Muscle</tissue>
    </source>
</reference>
<evidence type="ECO:0000313" key="2">
    <source>
        <dbReference type="EMBL" id="TNN62213.1"/>
    </source>
</evidence>
<evidence type="ECO:0000256" key="1">
    <source>
        <dbReference type="SAM" id="Phobius"/>
    </source>
</evidence>
<keyword evidence="1" id="KW-0812">Transmembrane</keyword>
<dbReference type="EMBL" id="SRLO01000299">
    <property type="protein sequence ID" value="TNN62213.1"/>
    <property type="molecule type" value="Genomic_DNA"/>
</dbReference>
<protein>
    <submittedName>
        <fullName evidence="2">Uncharacterized protein</fullName>
    </submittedName>
</protein>
<proteinExistence type="predicted"/>
<organism evidence="2 3">
    <name type="scientific">Liparis tanakae</name>
    <name type="common">Tanaka's snailfish</name>
    <dbReference type="NCBI Taxonomy" id="230148"/>
    <lineage>
        <taxon>Eukaryota</taxon>
        <taxon>Metazoa</taxon>
        <taxon>Chordata</taxon>
        <taxon>Craniata</taxon>
        <taxon>Vertebrata</taxon>
        <taxon>Euteleostomi</taxon>
        <taxon>Actinopterygii</taxon>
        <taxon>Neopterygii</taxon>
        <taxon>Teleostei</taxon>
        <taxon>Neoteleostei</taxon>
        <taxon>Acanthomorphata</taxon>
        <taxon>Eupercaria</taxon>
        <taxon>Perciformes</taxon>
        <taxon>Cottioidei</taxon>
        <taxon>Cottales</taxon>
        <taxon>Liparidae</taxon>
        <taxon>Liparis</taxon>
    </lineage>
</organism>
<keyword evidence="1" id="KW-0472">Membrane</keyword>
<gene>
    <name evidence="2" type="ORF">EYF80_027593</name>
</gene>